<evidence type="ECO:0000256" key="4">
    <source>
        <dbReference type="RuleBase" id="RU362116"/>
    </source>
</evidence>
<dbReference type="SUPFAM" id="SSF117143">
    <property type="entry name" value="Flagellar hook protein flgE"/>
    <property type="match status" value="1"/>
</dbReference>
<dbReference type="GO" id="GO:0071978">
    <property type="term" value="P:bacterial-type flagellum-dependent swarming motility"/>
    <property type="evidence" value="ECO:0007669"/>
    <property type="project" value="TreeGrafter"/>
</dbReference>
<gene>
    <name evidence="7" type="primary">flgE</name>
    <name evidence="7" type="ORF">SHM7688_01093</name>
</gene>
<evidence type="ECO:0000256" key="3">
    <source>
        <dbReference type="ARBA" id="ARBA00023143"/>
    </source>
</evidence>
<dbReference type="STRING" id="321267.SHM7688_01093"/>
<accession>A0A0P1EN81</accession>
<dbReference type="Gene3D" id="2.60.98.20">
    <property type="entry name" value="Flagellar hook protein FlgE"/>
    <property type="match status" value="1"/>
</dbReference>
<dbReference type="AlphaFoldDB" id="A0A0P1EN81"/>
<comment type="function">
    <text evidence="4">A flexible structure which links the flagellar filament to the drive apparatus in the basal body.</text>
</comment>
<dbReference type="EMBL" id="CYPW01000006">
    <property type="protein sequence ID" value="CUH51654.1"/>
    <property type="molecule type" value="Genomic_DNA"/>
</dbReference>
<dbReference type="NCBIfam" id="TIGR03506">
    <property type="entry name" value="FlgEFG_subfam"/>
    <property type="match status" value="1"/>
</dbReference>
<dbReference type="Proteomes" id="UP000054823">
    <property type="component" value="Unassembled WGS sequence"/>
</dbReference>
<evidence type="ECO:0000259" key="5">
    <source>
        <dbReference type="Pfam" id="PF00460"/>
    </source>
</evidence>
<keyword evidence="3 4" id="KW-0975">Bacterial flagellum</keyword>
<keyword evidence="8" id="KW-1185">Reference proteome</keyword>
<evidence type="ECO:0000256" key="2">
    <source>
        <dbReference type="ARBA" id="ARBA00009677"/>
    </source>
</evidence>
<sequence length="434" mass="45090">MSISSSLNAGVAGLSANATRLATISDNIANSATYGYRRVETDFQSMVSGAKGGKYSAGGVQASSRRLIDTGGSLIPTTNPTDLAVRGRGFLPVASANAIKAGNQNPQLMMATTGSFRPDKDGYLVSEAGLALMGWPANTDGTFPNVPRDSNNALEPIRLLTTELAGSPTTSVALGVNLPSTSTVAGAAGDVEVLSIEYYGNLGQPETLNISFTPTVPATGSSNEWRMEIRDSASGGAVIGDYTMTFEDARTDAGTLQAVVTNSGGAYDPVTGKAMLNVGGGPMEIDLGILGETGGMSQLGDAYAPLKVGKDGAPVGTMTDINVDGNGIVTANYNTGITRTIFRIPLVDVPNPNELGISLDFQTYVPSSASGPYFMWDAGTGPSGEILSFMREESATDVASELTDMIKTQRAYSTNAKVIQTVDEMLQETTNIKR</sequence>
<dbReference type="RefSeq" id="WP_058238933.1">
    <property type="nucleotide sequence ID" value="NZ_CYPW01000006.1"/>
</dbReference>
<dbReference type="InterPro" id="IPR037925">
    <property type="entry name" value="FlgE/F/G-like"/>
</dbReference>
<protein>
    <recommendedName>
        <fullName evidence="4">Flagellar hook protein FlgE</fullName>
    </recommendedName>
</protein>
<dbReference type="GO" id="GO:0009424">
    <property type="term" value="C:bacterial-type flagellum hook"/>
    <property type="evidence" value="ECO:0007669"/>
    <property type="project" value="TreeGrafter"/>
</dbReference>
<feature type="domain" description="Flagellar basal body rod protein N-terminal" evidence="5">
    <location>
        <begin position="7"/>
        <end position="37"/>
    </location>
</feature>
<organism evidence="7 8">
    <name type="scientific">Shimia marina</name>
    <dbReference type="NCBI Taxonomy" id="321267"/>
    <lineage>
        <taxon>Bacteria</taxon>
        <taxon>Pseudomonadati</taxon>
        <taxon>Pseudomonadota</taxon>
        <taxon>Alphaproteobacteria</taxon>
        <taxon>Rhodobacterales</taxon>
        <taxon>Roseobacteraceae</taxon>
    </lineage>
</organism>
<keyword evidence="7" id="KW-0969">Cilium</keyword>
<comment type="similarity">
    <text evidence="2 4">Belongs to the flagella basal body rod proteins family.</text>
</comment>
<dbReference type="GO" id="GO:0005829">
    <property type="term" value="C:cytosol"/>
    <property type="evidence" value="ECO:0007669"/>
    <property type="project" value="TreeGrafter"/>
</dbReference>
<keyword evidence="7" id="KW-0966">Cell projection</keyword>
<evidence type="ECO:0000259" key="6">
    <source>
        <dbReference type="Pfam" id="PF06429"/>
    </source>
</evidence>
<keyword evidence="7" id="KW-0282">Flagellum</keyword>
<dbReference type="InterPro" id="IPR020013">
    <property type="entry name" value="Flagellar_FlgE/F/G"/>
</dbReference>
<evidence type="ECO:0000313" key="8">
    <source>
        <dbReference type="Proteomes" id="UP000054823"/>
    </source>
</evidence>
<dbReference type="OrthoDB" id="8372879at2"/>
<dbReference type="InterPro" id="IPR010930">
    <property type="entry name" value="Flg_bb/hook_C_dom"/>
</dbReference>
<dbReference type="Pfam" id="PF06429">
    <property type="entry name" value="Flg_bbr_C"/>
    <property type="match status" value="1"/>
</dbReference>
<dbReference type="PANTHER" id="PTHR30435">
    <property type="entry name" value="FLAGELLAR PROTEIN"/>
    <property type="match status" value="1"/>
</dbReference>
<dbReference type="InterPro" id="IPR037058">
    <property type="entry name" value="Falgellar_hook_FlgE_sf"/>
</dbReference>
<dbReference type="InterPro" id="IPR001444">
    <property type="entry name" value="Flag_bb_rod_N"/>
</dbReference>
<comment type="subcellular location">
    <subcellularLocation>
        <location evidence="1 4">Bacterial flagellum basal body</location>
    </subcellularLocation>
</comment>
<name>A0A0P1EN81_9RHOB</name>
<dbReference type="Pfam" id="PF00460">
    <property type="entry name" value="Flg_bb_rod"/>
    <property type="match status" value="1"/>
</dbReference>
<dbReference type="PROSITE" id="PS00588">
    <property type="entry name" value="FLAGELLA_BB_ROD"/>
    <property type="match status" value="1"/>
</dbReference>
<feature type="domain" description="Flagellar basal-body/hook protein C-terminal" evidence="6">
    <location>
        <begin position="392"/>
        <end position="432"/>
    </location>
</feature>
<dbReference type="PANTHER" id="PTHR30435:SF1">
    <property type="entry name" value="FLAGELLAR HOOK PROTEIN FLGE"/>
    <property type="match status" value="1"/>
</dbReference>
<evidence type="ECO:0000256" key="1">
    <source>
        <dbReference type="ARBA" id="ARBA00004117"/>
    </source>
</evidence>
<dbReference type="GO" id="GO:0009425">
    <property type="term" value="C:bacterial-type flagellum basal body"/>
    <property type="evidence" value="ECO:0007669"/>
    <property type="project" value="UniProtKB-SubCell"/>
</dbReference>
<proteinExistence type="inferred from homology"/>
<dbReference type="InterPro" id="IPR019776">
    <property type="entry name" value="Flagellar_basal_body_rod_CS"/>
</dbReference>
<evidence type="ECO:0000313" key="7">
    <source>
        <dbReference type="EMBL" id="CUH51654.1"/>
    </source>
</evidence>
<reference evidence="7 8" key="1">
    <citation type="submission" date="2015-09" db="EMBL/GenBank/DDBJ databases">
        <authorList>
            <consortium name="Swine Surveillance"/>
        </authorList>
    </citation>
    <scope>NUCLEOTIDE SEQUENCE [LARGE SCALE GENOMIC DNA]</scope>
    <source>
        <strain evidence="7 8">CECT 7688</strain>
    </source>
</reference>